<dbReference type="OrthoDB" id="8048545at2759"/>
<evidence type="ECO:0000313" key="2">
    <source>
        <dbReference type="Proteomes" id="UP001152484"/>
    </source>
</evidence>
<comment type="caution">
    <text evidence="1">The sequence shown here is derived from an EMBL/GenBank/DDBJ whole genome shotgun (WGS) entry which is preliminary data.</text>
</comment>
<gene>
    <name evidence="1" type="ORF">CEURO_LOCUS2441</name>
</gene>
<evidence type="ECO:0008006" key="3">
    <source>
        <dbReference type="Google" id="ProtNLM"/>
    </source>
</evidence>
<dbReference type="AlphaFoldDB" id="A0A9P0YLD5"/>
<sequence>MITRAKAGIFKPKHFLNLSAILQPSPIPKNPITALRDPSWKTAMDDKFCALIKNRTWELVPRQPDTNIVRCMWLFKHKYRSDGSLERHKARLVENGNSHQFGVDCEETFILVSWTCRNMKRE</sequence>
<organism evidence="1 2">
    <name type="scientific">Cuscuta europaea</name>
    <name type="common">European dodder</name>
    <dbReference type="NCBI Taxonomy" id="41803"/>
    <lineage>
        <taxon>Eukaryota</taxon>
        <taxon>Viridiplantae</taxon>
        <taxon>Streptophyta</taxon>
        <taxon>Embryophyta</taxon>
        <taxon>Tracheophyta</taxon>
        <taxon>Spermatophyta</taxon>
        <taxon>Magnoliopsida</taxon>
        <taxon>eudicotyledons</taxon>
        <taxon>Gunneridae</taxon>
        <taxon>Pentapetalae</taxon>
        <taxon>asterids</taxon>
        <taxon>lamiids</taxon>
        <taxon>Solanales</taxon>
        <taxon>Convolvulaceae</taxon>
        <taxon>Cuscuteae</taxon>
        <taxon>Cuscuta</taxon>
        <taxon>Cuscuta subgen. Cuscuta</taxon>
    </lineage>
</organism>
<evidence type="ECO:0000313" key="1">
    <source>
        <dbReference type="EMBL" id="CAH9066889.1"/>
    </source>
</evidence>
<proteinExistence type="predicted"/>
<protein>
    <recommendedName>
        <fullName evidence="3">Reverse transcriptase Ty1/copia-type domain-containing protein</fullName>
    </recommendedName>
</protein>
<dbReference type="Proteomes" id="UP001152484">
    <property type="component" value="Unassembled WGS sequence"/>
</dbReference>
<keyword evidence="2" id="KW-1185">Reference proteome</keyword>
<reference evidence="1" key="1">
    <citation type="submission" date="2022-07" db="EMBL/GenBank/DDBJ databases">
        <authorList>
            <person name="Macas J."/>
            <person name="Novak P."/>
            <person name="Neumann P."/>
        </authorList>
    </citation>
    <scope>NUCLEOTIDE SEQUENCE</scope>
</reference>
<name>A0A9P0YLD5_CUSEU</name>
<accession>A0A9P0YLD5</accession>
<dbReference type="EMBL" id="CAMAPE010000005">
    <property type="protein sequence ID" value="CAH9066889.1"/>
    <property type="molecule type" value="Genomic_DNA"/>
</dbReference>